<name>A0A0E0LR72_ORYPU</name>
<dbReference type="InterPro" id="IPR007658">
    <property type="entry name" value="DUF594"/>
</dbReference>
<dbReference type="OMA" id="WHTATEF"/>
<evidence type="ECO:0000256" key="2">
    <source>
        <dbReference type="SAM" id="Phobius"/>
    </source>
</evidence>
<proteinExistence type="predicted"/>
<reference evidence="4" key="2">
    <citation type="submission" date="2018-05" db="EMBL/GenBank/DDBJ databases">
        <title>OpunRS2 (Oryza punctata Reference Sequence Version 2).</title>
        <authorList>
            <person name="Zhang J."/>
            <person name="Kudrna D."/>
            <person name="Lee S."/>
            <person name="Talag J."/>
            <person name="Welchert J."/>
            <person name="Wing R.A."/>
        </authorList>
    </citation>
    <scope>NUCLEOTIDE SEQUENCE [LARGE SCALE GENOMIC DNA]</scope>
</reference>
<keyword evidence="2" id="KW-0812">Transmembrane</keyword>
<dbReference type="Pfam" id="PF04578">
    <property type="entry name" value="DUF594"/>
    <property type="match status" value="1"/>
</dbReference>
<feature type="transmembrane region" description="Helical" evidence="2">
    <location>
        <begin position="235"/>
        <end position="258"/>
    </location>
</feature>
<keyword evidence="5" id="KW-1185">Reference proteome</keyword>
<feature type="domain" description="DUF4220" evidence="3">
    <location>
        <begin position="29"/>
        <end position="302"/>
    </location>
</feature>
<dbReference type="Proteomes" id="UP000026962">
    <property type="component" value="Chromosome 8"/>
</dbReference>
<dbReference type="InterPro" id="IPR025315">
    <property type="entry name" value="DUF4220"/>
</dbReference>
<dbReference type="PANTHER" id="PTHR31325">
    <property type="entry name" value="OS01G0798800 PROTEIN-RELATED"/>
    <property type="match status" value="1"/>
</dbReference>
<dbReference type="Pfam" id="PF13968">
    <property type="entry name" value="DUF4220"/>
    <property type="match status" value="1"/>
</dbReference>
<dbReference type="STRING" id="4537.A0A0E0LR72"/>
<dbReference type="EnsemblPlants" id="OPUNC08G02680.1">
    <property type="protein sequence ID" value="OPUNC08G02680.1"/>
    <property type="gene ID" value="OPUNC08G02680"/>
</dbReference>
<dbReference type="AlphaFoldDB" id="A0A0E0LR72"/>
<feature type="region of interest" description="Disordered" evidence="1">
    <location>
        <begin position="540"/>
        <end position="635"/>
    </location>
</feature>
<protein>
    <recommendedName>
        <fullName evidence="3">DUF4220 domain-containing protein</fullName>
    </recommendedName>
</protein>
<evidence type="ECO:0000256" key="1">
    <source>
        <dbReference type="SAM" id="MobiDB-lite"/>
    </source>
</evidence>
<keyword evidence="2" id="KW-0472">Membrane</keyword>
<organism evidence="4">
    <name type="scientific">Oryza punctata</name>
    <name type="common">Red rice</name>
    <dbReference type="NCBI Taxonomy" id="4537"/>
    <lineage>
        <taxon>Eukaryota</taxon>
        <taxon>Viridiplantae</taxon>
        <taxon>Streptophyta</taxon>
        <taxon>Embryophyta</taxon>
        <taxon>Tracheophyta</taxon>
        <taxon>Spermatophyta</taxon>
        <taxon>Magnoliopsida</taxon>
        <taxon>Liliopsida</taxon>
        <taxon>Poales</taxon>
        <taxon>Poaceae</taxon>
        <taxon>BOP clade</taxon>
        <taxon>Oryzoideae</taxon>
        <taxon>Oryzeae</taxon>
        <taxon>Oryzinae</taxon>
        <taxon>Oryza</taxon>
    </lineage>
</organism>
<dbReference type="eggNOG" id="ENOG502QQBP">
    <property type="taxonomic scope" value="Eukaryota"/>
</dbReference>
<reference evidence="4" key="1">
    <citation type="submission" date="2015-04" db="UniProtKB">
        <authorList>
            <consortium name="EnsemblPlants"/>
        </authorList>
    </citation>
    <scope>IDENTIFICATION</scope>
</reference>
<evidence type="ECO:0000259" key="3">
    <source>
        <dbReference type="Pfam" id="PF13968"/>
    </source>
</evidence>
<evidence type="ECO:0000313" key="4">
    <source>
        <dbReference type="EnsemblPlants" id="OPUNC08G02680.1"/>
    </source>
</evidence>
<dbReference type="HOGENOM" id="CLU_009180_4_0_1"/>
<evidence type="ECO:0000313" key="5">
    <source>
        <dbReference type="Proteomes" id="UP000026962"/>
    </source>
</evidence>
<keyword evidence="2" id="KW-1133">Transmembrane helix</keyword>
<feature type="transmembrane region" description="Helical" evidence="2">
    <location>
        <begin position="204"/>
        <end position="223"/>
    </location>
</feature>
<sequence length="635" mass="72282">MAPRASVELERNYTVVEVNAKVFGADPIYQVTVAIYVFCKSWSSSADRKLLASAVLLFIPGILKCFTKPIALKTASFNNLVSMYGHVQRAESTSREKELNSFVEKARALIAIQDNLAYKTAFLKYSEYDEELPLSDRKLSMPTELFVDYAYPYSDRLANLEFFYALEWDKAYKRTKLGINNIFGLLYTRDAVTDHNEEALGCCISTWMLTIVLAVTSIVVLHISHKQVYSHYDVIITFMLLYGTLLLDIISVVILLYLSTELADDLTQQSLIGFFTHNKRHTWLIRIAECLQCKGLLDQYWSMKPYDMPKDISYLVIKYVKNGWTKYIQDAESYRRFNDNMGQLALNRAECGELGWSLEKPFDEIVLVWHVATDICFHMSYKASHTTREMGRAISNYMFHLLFANPEMLMAGSRRNLFTTAYSELEDILKHKKDLPVADEGKLMLTIIQNLKSEEGSFIHEAWQLARGLRKLNDEEKRWDVITDVWVQLLCFSAGRCRGYLHAKSLGSGVEYLTIVWLMLAHAGMETFPERLQRTQHLHLPKKEPQREDGDAGPSDCQGLECLNLKDGEDNDAGPSDSQGLKLLNLKEEDVDAPSDNSKGSESCKGKQNHAAPLTNTQGEDVNAPELNEIKVVPL</sequence>
<accession>A0A0E0LR72</accession>
<dbReference type="Gramene" id="OPUNC08G02680.1">
    <property type="protein sequence ID" value="OPUNC08G02680.1"/>
    <property type="gene ID" value="OPUNC08G02680"/>
</dbReference>
<feature type="compositionally biased region" description="Basic and acidic residues" evidence="1">
    <location>
        <begin position="541"/>
        <end position="550"/>
    </location>
</feature>